<accession>A0A6H2A1W1</accession>
<dbReference type="AlphaFoldDB" id="A0A6H2A1W1"/>
<gene>
    <name evidence="3" type="ORF">MM415A02333_0015</name>
    <name evidence="2" type="ORF">MM415B01281_0019</name>
    <name evidence="1" type="ORF">TM448A03764_0001</name>
    <name evidence="4" type="ORF">TM448B06188_0011</name>
</gene>
<evidence type="ECO:0000313" key="1">
    <source>
        <dbReference type="EMBL" id="QJA53641.1"/>
    </source>
</evidence>
<dbReference type="EMBL" id="MT141373">
    <property type="protein sequence ID" value="QJA59529.1"/>
    <property type="molecule type" value="Genomic_DNA"/>
</dbReference>
<sequence length="56" mass="6345">MTDSEKLILLADWFDAEQQTGRWGNNPGIEVQLDLREMAMKLDKFGGHIPDSQQAV</sequence>
<evidence type="ECO:0000313" key="4">
    <source>
        <dbReference type="EMBL" id="QJI04126.1"/>
    </source>
</evidence>
<dbReference type="EMBL" id="MT144438">
    <property type="protein sequence ID" value="QJA53641.1"/>
    <property type="molecule type" value="Genomic_DNA"/>
</dbReference>
<reference evidence="1" key="1">
    <citation type="submission" date="2020-03" db="EMBL/GenBank/DDBJ databases">
        <title>The deep terrestrial virosphere.</title>
        <authorList>
            <person name="Holmfeldt K."/>
            <person name="Nilsson E."/>
            <person name="Simone D."/>
            <person name="Lopez-Fernandez M."/>
            <person name="Wu X."/>
            <person name="de Brujin I."/>
            <person name="Lundin D."/>
            <person name="Andersson A."/>
            <person name="Bertilsson S."/>
            <person name="Dopson M."/>
        </authorList>
    </citation>
    <scope>NUCLEOTIDE SEQUENCE</scope>
    <source>
        <strain evidence="3">MM415A02333</strain>
        <strain evidence="2">MM415B01281</strain>
        <strain evidence="1">TM448A03764</strain>
        <strain evidence="4">TM448B06188</strain>
    </source>
</reference>
<evidence type="ECO:0000313" key="3">
    <source>
        <dbReference type="EMBL" id="QJA73500.1"/>
    </source>
</evidence>
<proteinExistence type="predicted"/>
<dbReference type="EMBL" id="MT145150">
    <property type="protein sequence ID" value="QJI04126.1"/>
    <property type="molecule type" value="Genomic_DNA"/>
</dbReference>
<name>A0A6H2A1W1_9ZZZZ</name>
<organism evidence="1">
    <name type="scientific">viral metagenome</name>
    <dbReference type="NCBI Taxonomy" id="1070528"/>
    <lineage>
        <taxon>unclassified sequences</taxon>
        <taxon>metagenomes</taxon>
        <taxon>organismal metagenomes</taxon>
    </lineage>
</organism>
<protein>
    <submittedName>
        <fullName evidence="1">Uncharacterized protein</fullName>
    </submittedName>
</protein>
<evidence type="ECO:0000313" key="2">
    <source>
        <dbReference type="EMBL" id="QJA59529.1"/>
    </source>
</evidence>
<dbReference type="EMBL" id="MT142031">
    <property type="protein sequence ID" value="QJA73500.1"/>
    <property type="molecule type" value="Genomic_DNA"/>
</dbReference>